<keyword evidence="2" id="KW-1185">Reference proteome</keyword>
<protein>
    <submittedName>
        <fullName evidence="1">Uncharacterized protein</fullName>
    </submittedName>
</protein>
<proteinExistence type="predicted"/>
<name>A0A1T5GEE1_9BACT</name>
<sequence length="134" mass="15971">MPFILLLMLASCAQPSQTEQELREALNSTINIEMFEIIQHRDSLISMEQFRERYNHLSVIYLQDGCNPCYPKFVEWHQKMEEMDDVPGHTLLFVIQTEEYDSFIRKVRRLGEEIDEKYYVIIDPDHQLSVNSEQ</sequence>
<accession>A0A1T5GEE1</accession>
<organism evidence="1 2">
    <name type="scientific">Alkalitalea saponilacus</name>
    <dbReference type="NCBI Taxonomy" id="889453"/>
    <lineage>
        <taxon>Bacteria</taxon>
        <taxon>Pseudomonadati</taxon>
        <taxon>Bacteroidota</taxon>
        <taxon>Bacteroidia</taxon>
        <taxon>Marinilabiliales</taxon>
        <taxon>Marinilabiliaceae</taxon>
        <taxon>Alkalitalea</taxon>
    </lineage>
</organism>
<reference evidence="1 2" key="1">
    <citation type="submission" date="2017-02" db="EMBL/GenBank/DDBJ databases">
        <authorList>
            <person name="Peterson S.W."/>
        </authorList>
    </citation>
    <scope>NUCLEOTIDE SEQUENCE [LARGE SCALE GENOMIC DNA]</scope>
    <source>
        <strain evidence="1 2">DSM 24412</strain>
    </source>
</reference>
<dbReference type="EMBL" id="FUYV01000009">
    <property type="protein sequence ID" value="SKC06788.1"/>
    <property type="molecule type" value="Genomic_DNA"/>
</dbReference>
<gene>
    <name evidence="1" type="ORF">SAMN03080601_01834</name>
</gene>
<dbReference type="Proteomes" id="UP000191055">
    <property type="component" value="Unassembled WGS sequence"/>
</dbReference>
<evidence type="ECO:0000313" key="1">
    <source>
        <dbReference type="EMBL" id="SKC06788.1"/>
    </source>
</evidence>
<dbReference type="AlphaFoldDB" id="A0A1T5GEE1"/>
<evidence type="ECO:0000313" key="2">
    <source>
        <dbReference type="Proteomes" id="UP000191055"/>
    </source>
</evidence>